<dbReference type="Proteomes" id="UP000481421">
    <property type="component" value="Unassembled WGS sequence"/>
</dbReference>
<dbReference type="InterPro" id="IPR049315">
    <property type="entry name" value="GDC-P_N"/>
</dbReference>
<proteinExistence type="predicted"/>
<dbReference type="NCBIfam" id="NF001696">
    <property type="entry name" value="PRK00451.1"/>
    <property type="match status" value="1"/>
</dbReference>
<feature type="domain" description="Glycine cleavage system P-protein N-terminal" evidence="2">
    <location>
        <begin position="21"/>
        <end position="422"/>
    </location>
</feature>
<sequence>MTGPTRAHPWMANSAPGMLEAMLAEIGAANLAEVLEQIPQDHFRKTPLNLPPQLASEMELKRDLLGKLRKNATCEENLSFLGAGVWQHHVPAIVDEIVGRTEFATNVWGSYQSDHGRNQAWFEFSSQLGALLNLDVVQLPVYSWGCAIGHAIRMAARKTGRNKVLLARLSDPERLSVIRTYCQPQEMDGAIEIVLVEPDAATGRLDLADLRGKLGPDVAAVYFENPAYLGTIETEAAQIARLTRAAGAETIVGVDPISLGVMTAPGDYGADIVTGPVQPLGVHMNCGGGVGGFIASRDEPEYVHQYNGFLVSVAETVQPGQLGFGLACPHQNSYGQREHGNDWTGNSTYLWAIAGAVYMSLLGPDGFAEVGRLIISRARYAAKLLAEVPGVRVHWPDTTFKEFVVNFDETGLSVAEINDRLRARGIFGGKDLSGEGLGLGQSALWCVTEVHSAADLRRAAQTLSEVLK</sequence>
<dbReference type="InterPro" id="IPR023010">
    <property type="entry name" value="GcvPA"/>
</dbReference>
<dbReference type="GO" id="GO:0009116">
    <property type="term" value="P:nucleoside metabolic process"/>
    <property type="evidence" value="ECO:0007669"/>
    <property type="project" value="InterPro"/>
</dbReference>
<evidence type="ECO:0000256" key="1">
    <source>
        <dbReference type="ARBA" id="ARBA00023002"/>
    </source>
</evidence>
<dbReference type="Gene3D" id="3.90.1150.10">
    <property type="entry name" value="Aspartate Aminotransferase, domain 1"/>
    <property type="match status" value="1"/>
</dbReference>
<organism evidence="3 4">
    <name type="scientific">Pseudotabrizicola algicola</name>
    <dbReference type="NCBI Taxonomy" id="2709381"/>
    <lineage>
        <taxon>Bacteria</taxon>
        <taxon>Pseudomonadati</taxon>
        <taxon>Pseudomonadota</taxon>
        <taxon>Alphaproteobacteria</taxon>
        <taxon>Rhodobacterales</taxon>
        <taxon>Paracoccaceae</taxon>
        <taxon>Pseudotabrizicola</taxon>
    </lineage>
</organism>
<evidence type="ECO:0000313" key="4">
    <source>
        <dbReference type="Proteomes" id="UP000481421"/>
    </source>
</evidence>
<gene>
    <name evidence="3" type="ORF">G3572_10700</name>
</gene>
<keyword evidence="1 3" id="KW-0560">Oxidoreductase</keyword>
<name>A0A6B3RN98_9RHOB</name>
<dbReference type="EC" id="1.4.4.2" evidence="3"/>
<accession>A0A6B3RN98</accession>
<dbReference type="GO" id="GO:0004375">
    <property type="term" value="F:glycine dehydrogenase (decarboxylating) activity"/>
    <property type="evidence" value="ECO:0007669"/>
    <property type="project" value="UniProtKB-EC"/>
</dbReference>
<dbReference type="InterPro" id="IPR015422">
    <property type="entry name" value="PyrdxlP-dep_Trfase_small"/>
</dbReference>
<dbReference type="Pfam" id="PF02347">
    <property type="entry name" value="GDC-P"/>
    <property type="match status" value="1"/>
</dbReference>
<evidence type="ECO:0000259" key="2">
    <source>
        <dbReference type="Pfam" id="PF02347"/>
    </source>
</evidence>
<dbReference type="EMBL" id="JAAIKE010000003">
    <property type="protein sequence ID" value="NEX46676.1"/>
    <property type="molecule type" value="Genomic_DNA"/>
</dbReference>
<protein>
    <submittedName>
        <fullName evidence="3">Aminomethyl-transferring glycine dehydrogenase subunit GcvPA</fullName>
        <ecNumber evidence="3">1.4.4.2</ecNumber>
    </submittedName>
</protein>
<dbReference type="AlphaFoldDB" id="A0A6B3RN98"/>
<keyword evidence="4" id="KW-1185">Reference proteome</keyword>
<dbReference type="PANTHER" id="PTHR42806">
    <property type="entry name" value="GLYCINE CLEAVAGE SYSTEM P-PROTEIN"/>
    <property type="match status" value="1"/>
</dbReference>
<dbReference type="InterPro" id="IPR015424">
    <property type="entry name" value="PyrdxlP-dep_Trfase"/>
</dbReference>
<dbReference type="Gene3D" id="3.40.640.10">
    <property type="entry name" value="Type I PLP-dependent aspartate aminotransferase-like (Major domain)"/>
    <property type="match status" value="1"/>
</dbReference>
<evidence type="ECO:0000313" key="3">
    <source>
        <dbReference type="EMBL" id="NEX46676.1"/>
    </source>
</evidence>
<reference evidence="3 4" key="1">
    <citation type="submission" date="2020-02" db="EMBL/GenBank/DDBJ databases">
        <title>Rhodobacter algicola sp. nov., isolated from microalga culture.</title>
        <authorList>
            <person name="Park C.-Y."/>
        </authorList>
    </citation>
    <scope>NUCLEOTIDE SEQUENCE [LARGE SCALE GENOMIC DNA]</scope>
    <source>
        <strain evidence="3 4">ETT8</strain>
    </source>
</reference>
<dbReference type="InterPro" id="IPR015421">
    <property type="entry name" value="PyrdxlP-dep_Trfase_major"/>
</dbReference>
<dbReference type="RefSeq" id="WP_164611613.1">
    <property type="nucleotide sequence ID" value="NZ_JAAIKE010000003.1"/>
</dbReference>
<dbReference type="SUPFAM" id="SSF53383">
    <property type="entry name" value="PLP-dependent transferases"/>
    <property type="match status" value="1"/>
</dbReference>
<comment type="caution">
    <text evidence="3">The sequence shown here is derived from an EMBL/GenBank/DDBJ whole genome shotgun (WGS) entry which is preliminary data.</text>
</comment>
<dbReference type="PANTHER" id="PTHR42806:SF1">
    <property type="entry name" value="GLYCINE DEHYDROGENASE (DECARBOXYLATING)"/>
    <property type="match status" value="1"/>
</dbReference>